<dbReference type="SUPFAM" id="SSF161098">
    <property type="entry name" value="MetI-like"/>
    <property type="match status" value="1"/>
</dbReference>
<dbReference type="EMBL" id="AZHW01000641">
    <property type="protein sequence ID" value="ETW97621.1"/>
    <property type="molecule type" value="Genomic_DNA"/>
</dbReference>
<dbReference type="GO" id="GO:0055085">
    <property type="term" value="P:transmembrane transport"/>
    <property type="evidence" value="ECO:0007669"/>
    <property type="project" value="InterPro"/>
</dbReference>
<gene>
    <name evidence="7" type="ORF">ETSY1_21895</name>
</gene>
<keyword evidence="3 5" id="KW-1133">Transmembrane helix</keyword>
<reference evidence="7 8" key="1">
    <citation type="journal article" date="2014" name="Nature">
        <title>An environmental bacterial taxon with a large and distinct metabolic repertoire.</title>
        <authorList>
            <person name="Wilson M.C."/>
            <person name="Mori T."/>
            <person name="Ruckert C."/>
            <person name="Uria A.R."/>
            <person name="Helf M.J."/>
            <person name="Takada K."/>
            <person name="Gernert C."/>
            <person name="Steffens U.A."/>
            <person name="Heycke N."/>
            <person name="Schmitt S."/>
            <person name="Rinke C."/>
            <person name="Helfrich E.J."/>
            <person name="Brachmann A.O."/>
            <person name="Gurgui C."/>
            <person name="Wakimoto T."/>
            <person name="Kracht M."/>
            <person name="Crusemann M."/>
            <person name="Hentschel U."/>
            <person name="Abe I."/>
            <person name="Matsunaga S."/>
            <person name="Kalinowski J."/>
            <person name="Takeyama H."/>
            <person name="Piel J."/>
        </authorList>
    </citation>
    <scope>NUCLEOTIDE SEQUENCE [LARGE SCALE GENOMIC DNA]</scope>
    <source>
        <strain evidence="8">TSY1</strain>
    </source>
</reference>
<evidence type="ECO:0000259" key="6">
    <source>
        <dbReference type="PROSITE" id="PS50928"/>
    </source>
</evidence>
<dbReference type="PANTHER" id="PTHR42727">
    <property type="entry name" value="PHOSPHATE TRANSPORT SYSTEM PERMEASE PROTEIN"/>
    <property type="match status" value="1"/>
</dbReference>
<dbReference type="Proteomes" id="UP000019141">
    <property type="component" value="Unassembled WGS sequence"/>
</dbReference>
<dbReference type="AlphaFoldDB" id="W4LJU1"/>
<comment type="subcellular location">
    <subcellularLocation>
        <location evidence="1 5">Cell membrane</location>
        <topology evidence="1 5">Multi-pass membrane protein</topology>
    </subcellularLocation>
</comment>
<feature type="transmembrane region" description="Helical" evidence="5">
    <location>
        <begin position="733"/>
        <end position="754"/>
    </location>
</feature>
<dbReference type="Gene3D" id="1.10.3720.10">
    <property type="entry name" value="MetI-like"/>
    <property type="match status" value="1"/>
</dbReference>
<keyword evidence="2 5" id="KW-0812">Transmembrane</keyword>
<keyword evidence="4 5" id="KW-0472">Membrane</keyword>
<comment type="caution">
    <text evidence="7">The sequence shown here is derived from an EMBL/GenBank/DDBJ whole genome shotgun (WGS) entry which is preliminary data.</text>
</comment>
<dbReference type="CDD" id="cd06261">
    <property type="entry name" value="TM_PBP2"/>
    <property type="match status" value="1"/>
</dbReference>
<evidence type="ECO:0000313" key="7">
    <source>
        <dbReference type="EMBL" id="ETW97621.1"/>
    </source>
</evidence>
<dbReference type="InterPro" id="IPR000515">
    <property type="entry name" value="MetI-like"/>
</dbReference>
<evidence type="ECO:0000313" key="8">
    <source>
        <dbReference type="Proteomes" id="UP000019141"/>
    </source>
</evidence>
<dbReference type="HOGENOM" id="CLU_013803_0_0_7"/>
<feature type="transmembrane region" description="Helical" evidence="5">
    <location>
        <begin position="523"/>
        <end position="545"/>
    </location>
</feature>
<sequence>MARTAAEDPASTTIPRYETTKSTYIIDTAMTYIITVGGIGVIIAVLGIFVFILFQILPLFQGARVEALQQKSLPPGDYALLGVDEWAEYPLLVTQQGQMAFLDLVGERGVEPVEIDFGEAGLTFSAFAYNQRRQEVIYATTDGRFSVVSLNYSVTFDANQSRRVVTEPEPGPLLDIGKPGYPIRQIAYGDSDEAKLAAILQDVDGKIEIHAVTLKQKRSLIGASKIVPGDTFDLTAMVEGEPQHLSVNAQADAVVVTTTEGQLFYFFRQEDELIRRQVFTPFEDLSDPSIASMRYILGGVSLVIASTSGENRMYSLYIPKGDVTRLFGQTKVFPVLPGATTFYASSMRNKAFLIGEGKFASLRYATTEATRWEQTLPFTISQALIGGKYNRLLFLDTANTLHTYRLNDPHPEAGLRALFRKIWYEGSSEPKYVWQSTGGTDDFEPKLSLVPVVIGTLKGTVYAMLFAVPIALLAAIYTSQFLHPNLRAWVKPIMEIMASLPSVILGFLAALWLAPLLETRLPSFFLILIFVPVASLLFGQLWSGLPLQYRNRIKPGYEFMAFMPVFFIVAYLAWQLGPWLERMLFVVEDTATGQLVADFRLWWPRVVGLSFEQRNSLVVGFMMGFAVIPIIFTITEDSLSSVPPALKSGSLALGASRWQTAIRIILPTASAGLFSAVMIGLGRAVGETMIVLMATGNTPIMDFNMFSGMRTLSANIAVELPEAPQFGTLYRTLFLGAMVLFLMTFLVNTVAEIVRQRLRERFRTV</sequence>
<dbReference type="GO" id="GO:0005886">
    <property type="term" value="C:plasma membrane"/>
    <property type="evidence" value="ECO:0007669"/>
    <property type="project" value="UniProtKB-SubCell"/>
</dbReference>
<keyword evidence="5" id="KW-0813">Transport</keyword>
<evidence type="ECO:0000256" key="5">
    <source>
        <dbReference type="RuleBase" id="RU363032"/>
    </source>
</evidence>
<feature type="transmembrane region" description="Helical" evidence="5">
    <location>
        <begin position="660"/>
        <end position="681"/>
    </location>
</feature>
<feature type="transmembrane region" description="Helical" evidence="5">
    <location>
        <begin position="617"/>
        <end position="639"/>
    </location>
</feature>
<dbReference type="InterPro" id="IPR035906">
    <property type="entry name" value="MetI-like_sf"/>
</dbReference>
<dbReference type="PROSITE" id="PS50928">
    <property type="entry name" value="ABC_TM1"/>
    <property type="match status" value="1"/>
</dbReference>
<feature type="transmembrane region" description="Helical" evidence="5">
    <location>
        <begin position="557"/>
        <end position="574"/>
    </location>
</feature>
<evidence type="ECO:0000256" key="4">
    <source>
        <dbReference type="ARBA" id="ARBA00023136"/>
    </source>
</evidence>
<feature type="transmembrane region" description="Helical" evidence="5">
    <location>
        <begin position="459"/>
        <end position="477"/>
    </location>
</feature>
<keyword evidence="8" id="KW-1185">Reference proteome</keyword>
<proteinExistence type="inferred from homology"/>
<evidence type="ECO:0000256" key="1">
    <source>
        <dbReference type="ARBA" id="ARBA00004651"/>
    </source>
</evidence>
<feature type="transmembrane region" description="Helical" evidence="5">
    <location>
        <begin position="31"/>
        <end position="54"/>
    </location>
</feature>
<evidence type="ECO:0000256" key="3">
    <source>
        <dbReference type="ARBA" id="ARBA00022989"/>
    </source>
</evidence>
<organism evidence="7 8">
    <name type="scientific">Entotheonella factor</name>
    <dbReference type="NCBI Taxonomy" id="1429438"/>
    <lineage>
        <taxon>Bacteria</taxon>
        <taxon>Pseudomonadati</taxon>
        <taxon>Nitrospinota/Tectimicrobiota group</taxon>
        <taxon>Candidatus Tectimicrobiota</taxon>
        <taxon>Candidatus Entotheonellia</taxon>
        <taxon>Candidatus Entotheonellales</taxon>
        <taxon>Candidatus Entotheonellaceae</taxon>
        <taxon>Candidatus Entotheonella</taxon>
    </lineage>
</organism>
<feature type="domain" description="ABC transmembrane type-1" evidence="6">
    <location>
        <begin position="453"/>
        <end position="751"/>
    </location>
</feature>
<feature type="transmembrane region" description="Helical" evidence="5">
    <location>
        <begin position="498"/>
        <end position="517"/>
    </location>
</feature>
<evidence type="ECO:0000256" key="2">
    <source>
        <dbReference type="ARBA" id="ARBA00022692"/>
    </source>
</evidence>
<accession>W4LJU1</accession>
<dbReference type="PANTHER" id="PTHR42727:SF1">
    <property type="entry name" value="PHOSPHATE TRANSPORT SYSTEM PERMEASE"/>
    <property type="match status" value="1"/>
</dbReference>
<protein>
    <recommendedName>
        <fullName evidence="6">ABC transmembrane type-1 domain-containing protein</fullName>
    </recommendedName>
</protein>
<dbReference type="PATRIC" id="fig|1429438.4.peg.4236"/>
<dbReference type="Pfam" id="PF00528">
    <property type="entry name" value="BPD_transp_1"/>
    <property type="match status" value="1"/>
</dbReference>
<comment type="similarity">
    <text evidence="5">Belongs to the binding-protein-dependent transport system permease family.</text>
</comment>
<name>W4LJU1_ENTF1</name>